<accession>A0ABR3JPD9</accession>
<dbReference type="EMBL" id="JASNQZ010000006">
    <property type="protein sequence ID" value="KAL0957158.1"/>
    <property type="molecule type" value="Genomic_DNA"/>
</dbReference>
<proteinExistence type="predicted"/>
<gene>
    <name evidence="1" type="ORF">HGRIS_003250</name>
</gene>
<sequence length="146" mass="15971">MPSQQELRAGAARLLRTKPPPQLPVPKNAYGVCLTDGVLVAVGEELRKAAGCEFDPDNAAHISTAKILAAEELPKICLVVVPELSLSKWRAHLVRTKDDSVCRLLVLADDSSEAAKEMKNSPAVVKELLSFLRLKDQVPAWYPVIY</sequence>
<evidence type="ECO:0000313" key="2">
    <source>
        <dbReference type="Proteomes" id="UP001556367"/>
    </source>
</evidence>
<organism evidence="1 2">
    <name type="scientific">Hohenbuehelia grisea</name>
    <dbReference type="NCBI Taxonomy" id="104357"/>
    <lineage>
        <taxon>Eukaryota</taxon>
        <taxon>Fungi</taxon>
        <taxon>Dikarya</taxon>
        <taxon>Basidiomycota</taxon>
        <taxon>Agaricomycotina</taxon>
        <taxon>Agaricomycetes</taxon>
        <taxon>Agaricomycetidae</taxon>
        <taxon>Agaricales</taxon>
        <taxon>Pleurotineae</taxon>
        <taxon>Pleurotaceae</taxon>
        <taxon>Hohenbuehelia</taxon>
    </lineage>
</organism>
<name>A0ABR3JPD9_9AGAR</name>
<comment type="caution">
    <text evidence="1">The sequence shown here is derived from an EMBL/GenBank/DDBJ whole genome shotgun (WGS) entry which is preliminary data.</text>
</comment>
<keyword evidence="2" id="KW-1185">Reference proteome</keyword>
<dbReference type="Proteomes" id="UP001556367">
    <property type="component" value="Unassembled WGS sequence"/>
</dbReference>
<reference evidence="2" key="1">
    <citation type="submission" date="2024-06" db="EMBL/GenBank/DDBJ databases">
        <title>Multi-omics analyses provide insights into the biosynthesis of the anticancer antibiotic pleurotin in Hohenbuehelia grisea.</title>
        <authorList>
            <person name="Weaver J.A."/>
            <person name="Alberti F."/>
        </authorList>
    </citation>
    <scope>NUCLEOTIDE SEQUENCE [LARGE SCALE GENOMIC DNA]</scope>
    <source>
        <strain evidence="2">T-177</strain>
    </source>
</reference>
<protein>
    <submittedName>
        <fullName evidence="1">Uncharacterized protein</fullName>
    </submittedName>
</protein>
<evidence type="ECO:0000313" key="1">
    <source>
        <dbReference type="EMBL" id="KAL0957158.1"/>
    </source>
</evidence>